<proteinExistence type="predicted"/>
<organism evidence="2 3">
    <name type="scientific">Sebaldella termitidis (strain ATCC 33386 / NCTC 11300)</name>
    <dbReference type="NCBI Taxonomy" id="526218"/>
    <lineage>
        <taxon>Bacteria</taxon>
        <taxon>Fusobacteriati</taxon>
        <taxon>Fusobacteriota</taxon>
        <taxon>Fusobacteriia</taxon>
        <taxon>Fusobacteriales</taxon>
        <taxon>Leptotrichiaceae</taxon>
        <taxon>Sebaldella</taxon>
    </lineage>
</organism>
<reference evidence="2 3" key="2">
    <citation type="journal article" date="2010" name="Stand. Genomic Sci.">
        <title>Complete genome sequence of Sebaldella termitidis type strain (NCTC 11300).</title>
        <authorList>
            <person name="Harmon-Smith M."/>
            <person name="Celia L."/>
            <person name="Chertkov O."/>
            <person name="Lapidus A."/>
            <person name="Copeland A."/>
            <person name="Glavina Del Rio T."/>
            <person name="Nolan M."/>
            <person name="Lucas S."/>
            <person name="Tice H."/>
            <person name="Cheng J.F."/>
            <person name="Han C."/>
            <person name="Detter J.C."/>
            <person name="Bruce D."/>
            <person name="Goodwin L."/>
            <person name="Pitluck S."/>
            <person name="Pati A."/>
            <person name="Liolios K."/>
            <person name="Ivanova N."/>
            <person name="Mavromatis K."/>
            <person name="Mikhailova N."/>
            <person name="Chen A."/>
            <person name="Palaniappan K."/>
            <person name="Land M."/>
            <person name="Hauser L."/>
            <person name="Chang Y.J."/>
            <person name="Jeffries C.D."/>
            <person name="Brettin T."/>
            <person name="Goker M."/>
            <person name="Beck B."/>
            <person name="Bristow J."/>
            <person name="Eisen J.A."/>
            <person name="Markowitz V."/>
            <person name="Hugenholtz P."/>
            <person name="Kyrpides N.C."/>
            <person name="Klenk H.P."/>
            <person name="Chen F."/>
        </authorList>
    </citation>
    <scope>NUCLEOTIDE SEQUENCE [LARGE SCALE GENOMIC DNA]</scope>
    <source>
        <strain evidence="3">ATCC 33386 / NCTC 11300</strain>
    </source>
</reference>
<dbReference type="KEGG" id="str:Sterm_1061"/>
<evidence type="ECO:0000313" key="2">
    <source>
        <dbReference type="EMBL" id="ACZ07929.1"/>
    </source>
</evidence>
<dbReference type="RefSeq" id="WP_012860525.1">
    <property type="nucleotide sequence ID" value="NC_013517.1"/>
</dbReference>
<accession>D1AFP4</accession>
<dbReference type="STRING" id="526218.Sterm_1061"/>
<dbReference type="AlphaFoldDB" id="D1AFP4"/>
<dbReference type="SUPFAM" id="SSF56935">
    <property type="entry name" value="Porins"/>
    <property type="match status" value="1"/>
</dbReference>
<feature type="region of interest" description="Disordered" evidence="1">
    <location>
        <begin position="42"/>
        <end position="68"/>
    </location>
</feature>
<reference evidence="3" key="1">
    <citation type="submission" date="2009-09" db="EMBL/GenBank/DDBJ databases">
        <title>The complete chromosome of Sebaldella termitidis ATCC 33386.</title>
        <authorList>
            <consortium name="US DOE Joint Genome Institute (JGI-PGF)"/>
            <person name="Lucas S."/>
            <person name="Copeland A."/>
            <person name="Lapidus A."/>
            <person name="Glavina del Rio T."/>
            <person name="Dalin E."/>
            <person name="Tice H."/>
            <person name="Bruce D."/>
            <person name="Goodwin L."/>
            <person name="Pitluck S."/>
            <person name="Kyrpides N."/>
            <person name="Mavromatis K."/>
            <person name="Ivanova N."/>
            <person name="Mikhailova N."/>
            <person name="Sims D."/>
            <person name="Meincke L."/>
            <person name="Brettin T."/>
            <person name="Detter J.C."/>
            <person name="Han C."/>
            <person name="Larimer F."/>
            <person name="Land M."/>
            <person name="Hauser L."/>
            <person name="Markowitz V."/>
            <person name="Cheng J.F."/>
            <person name="Hugenholtz P."/>
            <person name="Woyke T."/>
            <person name="Wu D."/>
            <person name="Eisen J.A."/>
        </authorList>
    </citation>
    <scope>NUCLEOTIDE SEQUENCE [LARGE SCALE GENOMIC DNA]</scope>
    <source>
        <strain evidence="3">ATCC 33386 / NCTC 11300</strain>
    </source>
</reference>
<gene>
    <name evidence="2" type="ordered locus">Sterm_1061</name>
</gene>
<dbReference type="EMBL" id="CP001739">
    <property type="protein sequence ID" value="ACZ07929.1"/>
    <property type="molecule type" value="Genomic_DNA"/>
</dbReference>
<dbReference type="eggNOG" id="COG3203">
    <property type="taxonomic scope" value="Bacteria"/>
</dbReference>
<protein>
    <submittedName>
        <fullName evidence="2">Uncharacterized protein</fullName>
    </submittedName>
</protein>
<sequence>MLNLKNKKSLLFFSICLNSLLLTGKGLNGPIPDQSERFIVKNNREDEEIKTENTDGSDDPDEVIPDPESLTTDTIEIEEVLYKSESDNKFDETQLNRENHRINVGNGTIWTSTEVIKVDPEMNVELLTSPVVNGRKFTEEELDFRVKLNYSDYITGYELKIYRGEDKNTLNPLAVIKGKELKNEDTISWKPKSSDYFIPGNQLTYKLKVYDKSGDFDETNLGIIDLISRKSKENTYDFGKEYKDQVYSNAELRIRNIKSTFGKVIISGNNLTNIQTLKINGDNYSIDKETDAVKVERLIPSGESSLLIQAIDKNGNTEEHNLKVEIDNRYFFGVGIADFTIGQYSNTDEYKDIDGNEMNGKLFKQGRIAFDGEAKFNDNLRGRLQFDTKDSDIKDLFDDFFKRDREDVFFRIREDNFYPTYGDDSIITNANSYLQQGKIFGQLEYKKSSIMWGTYGTGLSGPEFSQVNRTLYGAKGELISSKTTSFGEDKYNITAFGSEAETIHAKNEFLGTGGSLYFLKNGEVIRDTEKISVELRNKDSGITEKVVYLVEGKDYEIDNYQGRVILRKPLKDHVADSYSDLIQEDGKSGSELYLVAEYDYEPGTSESLSNMTYGGRGSAWIGEHLQIGGTYIKEEKDNSSDYEVYGGDATLRYSDGTYLRGEYSESKSRNIDNYYISYNGGLEFTNKNSNPLEKSSGRAYSLRGVLNLYDLNKNLFKPYGNEVNGWYLNVGSGFSGGQYSNDYALEAYGGEIKLNPADGLYFRTKYESTEKDYYLDGRIETKESITGQIEYAVSEKLRLSAALENKTEKMTNEEDKEALILAARADYKVTPNLDIYGVIQEAVKQKNYDNRSLYRLGVESRWNDRLTVKAEGKLGDNDTSGAEITADYKITNNYSVYMGYDLWNSISENSDKVVIGQRARITDKFSVYAENQFLKERDEKSYLESYGADYSLTDNYRAGVSYQYGRVNPNNGPSYDRTAVSLSSSFIKSNFQLQNKLEYRMDKGDATDEVQYVLLNSASYKVTESLRFLAKGDYTISKDKRTNRTINEYAEAGIGIAYRPIHNNRLNMLGRYSYILNKENDTDRETSYLEESKHIFEAEGNYKLTKRFTTGMKAAVKFEDDYYKTSDGRNIKVEKNFALLGFRQEYEVIKDWDLMAEYRFLADIGENNNTENLKHGALVGVYKHIGENLKIGVGYNFSNFQDDLRDTDINAQGWFINIIGKF</sequence>
<evidence type="ECO:0000313" key="3">
    <source>
        <dbReference type="Proteomes" id="UP000000845"/>
    </source>
</evidence>
<keyword evidence="3" id="KW-1185">Reference proteome</keyword>
<name>D1AFP4_SEBTE</name>
<evidence type="ECO:0000256" key="1">
    <source>
        <dbReference type="SAM" id="MobiDB-lite"/>
    </source>
</evidence>
<dbReference type="HOGENOM" id="CLU_002950_0_0_0"/>
<dbReference type="Proteomes" id="UP000000845">
    <property type="component" value="Chromosome"/>
</dbReference>
<feature type="compositionally biased region" description="Acidic residues" evidence="1">
    <location>
        <begin position="45"/>
        <end position="65"/>
    </location>
</feature>